<protein>
    <submittedName>
        <fullName evidence="2">Glycosyl transferase, group 1</fullName>
    </submittedName>
</protein>
<evidence type="ECO:0000259" key="1">
    <source>
        <dbReference type="Pfam" id="PF00534"/>
    </source>
</evidence>
<keyword evidence="3" id="KW-1185">Reference proteome</keyword>
<dbReference type="PANTHER" id="PTHR12526">
    <property type="entry name" value="GLYCOSYLTRANSFERASE"/>
    <property type="match status" value="1"/>
</dbReference>
<keyword evidence="2" id="KW-0808">Transferase</keyword>
<dbReference type="PANTHER" id="PTHR12526:SF637">
    <property type="entry name" value="GLYCOSYLTRANSFERASE EPSF-RELATED"/>
    <property type="match status" value="1"/>
</dbReference>
<evidence type="ECO:0000313" key="3">
    <source>
        <dbReference type="Proteomes" id="UP000005566"/>
    </source>
</evidence>
<dbReference type="Pfam" id="PF00534">
    <property type="entry name" value="Glycos_transf_1"/>
    <property type="match status" value="1"/>
</dbReference>
<organism evidence="2 3">
    <name type="scientific">Flavobacterium frigoris (strain PS1)</name>
    <dbReference type="NCBI Taxonomy" id="1086011"/>
    <lineage>
        <taxon>Bacteria</taxon>
        <taxon>Pseudomonadati</taxon>
        <taxon>Bacteroidota</taxon>
        <taxon>Flavobacteriia</taxon>
        <taxon>Flavobacteriales</taxon>
        <taxon>Flavobacteriaceae</taxon>
        <taxon>Flavobacterium</taxon>
    </lineage>
</organism>
<dbReference type="OrthoDB" id="9768685at2"/>
<dbReference type="EMBL" id="AHKF01000008">
    <property type="protein sequence ID" value="EIA10239.1"/>
    <property type="molecule type" value="Genomic_DNA"/>
</dbReference>
<dbReference type="Gene3D" id="3.40.50.2000">
    <property type="entry name" value="Glycogen Phosphorylase B"/>
    <property type="match status" value="2"/>
</dbReference>
<comment type="caution">
    <text evidence="2">The sequence shown here is derived from an EMBL/GenBank/DDBJ whole genome shotgun (WGS) entry which is preliminary data.</text>
</comment>
<gene>
    <name evidence="2" type="ORF">HJ01_00334</name>
</gene>
<proteinExistence type="predicted"/>
<evidence type="ECO:0000313" key="2">
    <source>
        <dbReference type="EMBL" id="EIA10239.1"/>
    </source>
</evidence>
<dbReference type="RefSeq" id="WP_007136511.1">
    <property type="nucleotide sequence ID" value="NZ_AHKF01000008.1"/>
</dbReference>
<dbReference type="PATRIC" id="fig|1086011.3.peg.326"/>
<dbReference type="STRING" id="1086011.HJ01_00334"/>
<dbReference type="eggNOG" id="COG0438">
    <property type="taxonomic scope" value="Bacteria"/>
</dbReference>
<dbReference type="InterPro" id="IPR001296">
    <property type="entry name" value="Glyco_trans_1"/>
</dbReference>
<dbReference type="SUPFAM" id="SSF53756">
    <property type="entry name" value="UDP-Glycosyltransferase/glycogen phosphorylase"/>
    <property type="match status" value="1"/>
</dbReference>
<name>H7FMM7_FLAFP</name>
<feature type="domain" description="Glycosyl transferase family 1" evidence="1">
    <location>
        <begin position="245"/>
        <end position="407"/>
    </location>
</feature>
<sequence>MRKIKILNLAFTDMGGAGKASLIFNEMFNNEGYDSRLLVKESNVENNNVIIFAKKKDNVFVKFISKQKGRIKYVLNRYFIFKDKYFFFKLNDNLSEISTKEILNAVPFVPDVIFLHWITGFVNSKMINELAAITKAKIFWIMMDNAPLTGGCHYPWDCEGFHSSCSNCPAIKLSFLKSKAEANLATKKLNIPLNLELITCSIMDFNRAKNAAVFKSNTIHKILFPIDEKKFSVADRDYAKQYFSIPSDKKLIFYGASNINNTRKGIKYFLEGIRILQNIFLEKGIHLDNYAILIAGNVTTNLFSNIEIPIYHHSLLNEEKLINAYQASSVFLSTSVEDSGPLMVNQAVMCGTPVVAFNVGVAVDLINSGITGYLSELYDSHSLAQNLFRILTMDNEMEMEMSKQCREMAIRTFSYKAAISNYNDLINQSVKDKIIY</sequence>
<dbReference type="Proteomes" id="UP000005566">
    <property type="component" value="Unassembled WGS sequence"/>
</dbReference>
<reference evidence="2 3" key="1">
    <citation type="journal article" date="2014" name="Acta Crystallogr. D">
        <title>Structure-based characterization and antifreeze properties of a hyperactive ice-binding protein from the Antarctic bacterium Flavobacterium frigoris PS1.</title>
        <authorList>
            <person name="Do H."/>
            <person name="Kim S.J."/>
            <person name="Kim H.J."/>
            <person name="Lee J.H."/>
        </authorList>
    </citation>
    <scope>NUCLEOTIDE SEQUENCE [LARGE SCALE GENOMIC DNA]</scope>
    <source>
        <strain evidence="2 3">PS1</strain>
    </source>
</reference>
<dbReference type="AlphaFoldDB" id="H7FMM7"/>
<dbReference type="GO" id="GO:0016757">
    <property type="term" value="F:glycosyltransferase activity"/>
    <property type="evidence" value="ECO:0007669"/>
    <property type="project" value="InterPro"/>
</dbReference>
<accession>H7FMM7</accession>